<protein>
    <submittedName>
        <fullName evidence="1">Uncharacterized protein</fullName>
    </submittedName>
</protein>
<gene>
    <name evidence="1" type="ORF">BLA13014_02988</name>
</gene>
<dbReference type="Proteomes" id="UP000494261">
    <property type="component" value="Unassembled WGS sequence"/>
</dbReference>
<organism evidence="1 2">
    <name type="scientific">Burkholderia aenigmatica</name>
    <dbReference type="NCBI Taxonomy" id="2015348"/>
    <lineage>
        <taxon>Bacteria</taxon>
        <taxon>Pseudomonadati</taxon>
        <taxon>Pseudomonadota</taxon>
        <taxon>Betaproteobacteria</taxon>
        <taxon>Burkholderiales</taxon>
        <taxon>Burkholderiaceae</taxon>
        <taxon>Burkholderia</taxon>
        <taxon>Burkholderia cepacia complex</taxon>
    </lineage>
</organism>
<dbReference type="RefSeq" id="WP_175023004.1">
    <property type="nucleotide sequence ID" value="NZ_CABVQC010000018.1"/>
</dbReference>
<dbReference type="EMBL" id="CABVQC010000018">
    <property type="protein sequence ID" value="VWB66363.1"/>
    <property type="molecule type" value="Genomic_DNA"/>
</dbReference>
<evidence type="ECO:0000313" key="2">
    <source>
        <dbReference type="Proteomes" id="UP000494261"/>
    </source>
</evidence>
<name>A0A6P2LH96_9BURK</name>
<dbReference type="AlphaFoldDB" id="A0A6P2LH96"/>
<proteinExistence type="predicted"/>
<sequence length="223" mass="25364">MSDTSRLHATLPAVRGLAFLQRAPTIRVTRRTRSVNRTHYASNQKRSANRIQHYFLCWLRILQNTANIFKNIALIRFNLVSYNQKKFDTSLSFLIPSDASNLTNCSLRNRFRSTFFRFRRTEVLATGRIVRAPVHATSRCISLDNCHPAAGLRIESNEQDTETVALAIPPAPFAAQLRRFAAQPSRYRVFRISPPEKKHLSGSGERPCRVRAIRTRATEIGGA</sequence>
<reference evidence="1 2" key="1">
    <citation type="submission" date="2019-09" db="EMBL/GenBank/DDBJ databases">
        <authorList>
            <person name="Depoorter E."/>
        </authorList>
    </citation>
    <scope>NUCLEOTIDE SEQUENCE [LARGE SCALE GENOMIC DNA]</scope>
    <source>
        <strain evidence="1">LMG 13014</strain>
    </source>
</reference>
<evidence type="ECO:0000313" key="1">
    <source>
        <dbReference type="EMBL" id="VWB66363.1"/>
    </source>
</evidence>
<accession>A0A6P2LH96</accession>